<dbReference type="Pfam" id="PF06722">
    <property type="entry name" value="EryCIII-like_C"/>
    <property type="match status" value="1"/>
</dbReference>
<accession>H0R1Y2</accession>
<dbReference type="PANTHER" id="PTHR21015:SF22">
    <property type="entry name" value="GLYCOSYLTRANSFERASE"/>
    <property type="match status" value="1"/>
</dbReference>
<evidence type="ECO:0000313" key="4">
    <source>
        <dbReference type="Proteomes" id="UP000035034"/>
    </source>
</evidence>
<feature type="domain" description="Erythromycin biosynthesis protein CIII-like C-terminal" evidence="2">
    <location>
        <begin position="255"/>
        <end position="347"/>
    </location>
</feature>
<dbReference type="SUPFAM" id="SSF53756">
    <property type="entry name" value="UDP-Glycosyltransferase/glycogen phosphorylase"/>
    <property type="match status" value="1"/>
</dbReference>
<keyword evidence="1 3" id="KW-0808">Transferase</keyword>
<comment type="caution">
    <text evidence="3">The sequence shown here is derived from an EMBL/GenBank/DDBJ whole genome shotgun (WGS) entry which is preliminary data.</text>
</comment>
<reference evidence="3 4" key="1">
    <citation type="submission" date="2011-12" db="EMBL/GenBank/DDBJ databases">
        <title>Whole genome shotgun sequence of Gordonia effusa NBRC 100432.</title>
        <authorList>
            <person name="Yoshida I."/>
            <person name="Takarada H."/>
            <person name="Hosoyama A."/>
            <person name="Tsuchikane K."/>
            <person name="Katsumata H."/>
            <person name="Yamazaki S."/>
            <person name="Fujita N."/>
        </authorList>
    </citation>
    <scope>NUCLEOTIDE SEQUENCE [LARGE SCALE GENOMIC DNA]</scope>
    <source>
        <strain evidence="3 4">NBRC 100432</strain>
    </source>
</reference>
<dbReference type="PANTHER" id="PTHR21015">
    <property type="entry name" value="UDP-N-ACETYLGLUCOSAMINE--N-ACETYLMURAMYL-(PENTAPEPTIDE) PYROPHOSPHORYL-UNDECAPRENOL N-ACETYLGLUCOSAMINE TRANSFERASE 1"/>
    <property type="match status" value="1"/>
</dbReference>
<dbReference type="EMBL" id="BAEH01000075">
    <property type="protein sequence ID" value="GAB19087.1"/>
    <property type="molecule type" value="Genomic_DNA"/>
</dbReference>
<evidence type="ECO:0000259" key="2">
    <source>
        <dbReference type="Pfam" id="PF06722"/>
    </source>
</evidence>
<name>H0R1Y2_9ACTN</name>
<protein>
    <submittedName>
        <fullName evidence="3">Putative glycosyltransferase</fullName>
    </submittedName>
</protein>
<organism evidence="3 4">
    <name type="scientific">Gordonia effusa NBRC 100432</name>
    <dbReference type="NCBI Taxonomy" id="1077974"/>
    <lineage>
        <taxon>Bacteria</taxon>
        <taxon>Bacillati</taxon>
        <taxon>Actinomycetota</taxon>
        <taxon>Actinomycetes</taxon>
        <taxon>Mycobacteriales</taxon>
        <taxon>Gordoniaceae</taxon>
        <taxon>Gordonia</taxon>
    </lineage>
</organism>
<dbReference type="AlphaFoldDB" id="H0R1Y2"/>
<evidence type="ECO:0000256" key="1">
    <source>
        <dbReference type="ARBA" id="ARBA00022679"/>
    </source>
</evidence>
<proteinExistence type="predicted"/>
<dbReference type="InterPro" id="IPR010610">
    <property type="entry name" value="EryCIII-like_C"/>
</dbReference>
<dbReference type="STRING" id="1077974.GOEFS_075_00070"/>
<evidence type="ECO:0000313" key="3">
    <source>
        <dbReference type="EMBL" id="GAB19087.1"/>
    </source>
</evidence>
<dbReference type="Gene3D" id="3.40.50.2000">
    <property type="entry name" value="Glycogen Phosphorylase B"/>
    <property type="match status" value="2"/>
</dbReference>
<dbReference type="Proteomes" id="UP000035034">
    <property type="component" value="Unassembled WGS sequence"/>
</dbReference>
<sequence length="365" mass="37410">MRWFDAAARRGIRVVELPGLDVDLSDDDADAGAKLSVRAARMAVALAPVLVAHRVDVVVTDVITVAGGWAAQLAGIGWVECSPHPLYAQSRGLPPIGAGMARGEGTLGHLRDTVLRASSARALRLGRRQRGAARMSIGLPADPGEIARLVATLPGLEVYRPDWPADAHLIGPLLWEPTDASLPLPSGDGPLVMVAPSTAVIGAADMASTALAALSPEHLNTPVRVVISGMTTPSDEEIRASGGVNVTAGFGRQDELVAAADLVICGGGHGMLAKALGAGVPVVTVPGGGDQWELANRVQRLGAGVLVRPLDAPSLAEAVREVLAGVGFTAAAARVAASASQVVDPVPVIERAAMRAWSAPRRGDT</sequence>
<dbReference type="eggNOG" id="COG1819">
    <property type="taxonomic scope" value="Bacteria"/>
</dbReference>
<gene>
    <name evidence="3" type="ORF">GOEFS_075_00070</name>
</gene>
<dbReference type="GO" id="GO:0016757">
    <property type="term" value="F:glycosyltransferase activity"/>
    <property type="evidence" value="ECO:0007669"/>
    <property type="project" value="UniProtKB-ARBA"/>
</dbReference>
<keyword evidence="4" id="KW-1185">Reference proteome</keyword>